<gene>
    <name evidence="2" type="ORF">HDU87_007945</name>
</gene>
<feature type="region of interest" description="Disordered" evidence="1">
    <location>
        <begin position="83"/>
        <end position="128"/>
    </location>
</feature>
<proteinExistence type="predicted"/>
<feature type="non-terminal residue" evidence="2">
    <location>
        <position position="1"/>
    </location>
</feature>
<dbReference type="EMBL" id="JADGJQ010000008">
    <property type="protein sequence ID" value="KAJ3182607.1"/>
    <property type="molecule type" value="Genomic_DNA"/>
</dbReference>
<comment type="caution">
    <text evidence="2">The sequence shown here is derived from an EMBL/GenBank/DDBJ whole genome shotgun (WGS) entry which is preliminary data.</text>
</comment>
<evidence type="ECO:0000313" key="2">
    <source>
        <dbReference type="EMBL" id="KAJ3182607.1"/>
    </source>
</evidence>
<evidence type="ECO:0000256" key="1">
    <source>
        <dbReference type="SAM" id="MobiDB-lite"/>
    </source>
</evidence>
<protein>
    <submittedName>
        <fullName evidence="2">Uncharacterized protein</fullName>
    </submittedName>
</protein>
<evidence type="ECO:0000313" key="3">
    <source>
        <dbReference type="Proteomes" id="UP001212152"/>
    </source>
</evidence>
<feature type="region of interest" description="Disordered" evidence="1">
    <location>
        <begin position="1"/>
        <end position="67"/>
    </location>
</feature>
<keyword evidence="3" id="KW-1185">Reference proteome</keyword>
<feature type="compositionally biased region" description="Polar residues" evidence="1">
    <location>
        <begin position="83"/>
        <end position="104"/>
    </location>
</feature>
<dbReference type="Proteomes" id="UP001212152">
    <property type="component" value="Unassembled WGS sequence"/>
</dbReference>
<sequence length="167" mass="18209">NRQSDEIQECSPPPPNSPLVQKNHQSDEIQECSPPSCRHHASNRRAPTSRCAAAPTQPPHPLPSSAIHEVGVDSAGHVVLKSQNTNQSTSRLPLAQKNHQSNEIQECPPPSRLESPPADLSMCRRHPPSTVHEVGVDLAVWKREKGKGETLDTEVLRYVHLAGGDQG</sequence>
<dbReference type="AlphaFoldDB" id="A0AAD5TNZ7"/>
<reference evidence="2" key="1">
    <citation type="submission" date="2020-05" db="EMBL/GenBank/DDBJ databases">
        <title>Phylogenomic resolution of chytrid fungi.</title>
        <authorList>
            <person name="Stajich J.E."/>
            <person name="Amses K."/>
            <person name="Simmons R."/>
            <person name="Seto K."/>
            <person name="Myers J."/>
            <person name="Bonds A."/>
            <person name="Quandt C.A."/>
            <person name="Barry K."/>
            <person name="Liu P."/>
            <person name="Grigoriev I."/>
            <person name="Longcore J.E."/>
            <person name="James T.Y."/>
        </authorList>
    </citation>
    <scope>NUCLEOTIDE SEQUENCE</scope>
    <source>
        <strain evidence="2">JEL0379</strain>
    </source>
</reference>
<name>A0AAD5TNZ7_9FUNG</name>
<organism evidence="2 3">
    <name type="scientific">Geranomyces variabilis</name>
    <dbReference type="NCBI Taxonomy" id="109894"/>
    <lineage>
        <taxon>Eukaryota</taxon>
        <taxon>Fungi</taxon>
        <taxon>Fungi incertae sedis</taxon>
        <taxon>Chytridiomycota</taxon>
        <taxon>Chytridiomycota incertae sedis</taxon>
        <taxon>Chytridiomycetes</taxon>
        <taxon>Spizellomycetales</taxon>
        <taxon>Powellomycetaceae</taxon>
        <taxon>Geranomyces</taxon>
    </lineage>
</organism>
<accession>A0AAD5TNZ7</accession>